<comment type="caution">
    <text evidence="1">The sequence shown here is derived from an EMBL/GenBank/DDBJ whole genome shotgun (WGS) entry which is preliminary data.</text>
</comment>
<dbReference type="AntiFam" id="ANF00127">
    <property type="entry name" value="Shadow ORF (opposite eno)"/>
</dbReference>
<feature type="non-terminal residue" evidence="1">
    <location>
        <position position="69"/>
    </location>
</feature>
<gene>
    <name evidence="1" type="ORF">S01H4_22014</name>
</gene>
<reference evidence="1" key="1">
    <citation type="journal article" date="2014" name="Front. Microbiol.">
        <title>High frequency of phylogenetically diverse reductive dehalogenase-homologous genes in deep subseafloor sedimentary metagenomes.</title>
        <authorList>
            <person name="Kawai M."/>
            <person name="Futagami T."/>
            <person name="Toyoda A."/>
            <person name="Takaki Y."/>
            <person name="Nishi S."/>
            <person name="Hori S."/>
            <person name="Arai W."/>
            <person name="Tsubouchi T."/>
            <person name="Morono Y."/>
            <person name="Uchiyama I."/>
            <person name="Ito T."/>
            <person name="Fujiyama A."/>
            <person name="Inagaki F."/>
            <person name="Takami H."/>
        </authorList>
    </citation>
    <scope>NUCLEOTIDE SEQUENCE</scope>
    <source>
        <strain evidence="1">Expedition CK06-06</strain>
    </source>
</reference>
<evidence type="ECO:0000313" key="1">
    <source>
        <dbReference type="EMBL" id="GAG84222.1"/>
    </source>
</evidence>
<protein>
    <submittedName>
        <fullName evidence="1">Uncharacterized protein</fullName>
    </submittedName>
</protein>
<dbReference type="EMBL" id="BART01010035">
    <property type="protein sequence ID" value="GAG84222.1"/>
    <property type="molecule type" value="Genomic_DNA"/>
</dbReference>
<sequence length="69" mass="7840">MAGIRQTLFEGMKDFDTHADGLRACVGGDRHDHEFLNINWIISMGTAIDDVHHRHRQSARASPAHKTWC</sequence>
<accession>X1BSV0</accession>
<organism evidence="1">
    <name type="scientific">marine sediment metagenome</name>
    <dbReference type="NCBI Taxonomy" id="412755"/>
    <lineage>
        <taxon>unclassified sequences</taxon>
        <taxon>metagenomes</taxon>
        <taxon>ecological metagenomes</taxon>
    </lineage>
</organism>
<proteinExistence type="predicted"/>
<name>X1BSV0_9ZZZZ</name>
<dbReference type="AlphaFoldDB" id="X1BSV0"/>